<name>A0A210PH82_MIZYE</name>
<dbReference type="InterPro" id="IPR005828">
    <property type="entry name" value="MFS_sugar_transport-like"/>
</dbReference>
<dbReference type="PROSITE" id="PS00216">
    <property type="entry name" value="SUGAR_TRANSPORT_1"/>
    <property type="match status" value="1"/>
</dbReference>
<feature type="transmembrane region" description="Helical" evidence="5">
    <location>
        <begin position="498"/>
        <end position="518"/>
    </location>
</feature>
<dbReference type="GO" id="GO:0022857">
    <property type="term" value="F:transmembrane transporter activity"/>
    <property type="evidence" value="ECO:0007669"/>
    <property type="project" value="InterPro"/>
</dbReference>
<keyword evidence="8" id="KW-1185">Reference proteome</keyword>
<evidence type="ECO:0000256" key="2">
    <source>
        <dbReference type="ARBA" id="ARBA00022692"/>
    </source>
</evidence>
<dbReference type="SUPFAM" id="SSF103473">
    <property type="entry name" value="MFS general substrate transporter"/>
    <property type="match status" value="1"/>
</dbReference>
<keyword evidence="3 5" id="KW-1133">Transmembrane helix</keyword>
<comment type="subcellular location">
    <subcellularLocation>
        <location evidence="1">Membrane</location>
        <topology evidence="1">Multi-pass membrane protein</topology>
    </subcellularLocation>
</comment>
<feature type="domain" description="Major facilitator superfamily (MFS) profile" evidence="6">
    <location>
        <begin position="79"/>
        <end position="522"/>
    </location>
</feature>
<dbReference type="AlphaFoldDB" id="A0A210PH82"/>
<comment type="caution">
    <text evidence="7">The sequence shown here is derived from an EMBL/GenBank/DDBJ whole genome shotgun (WGS) entry which is preliminary data.</text>
</comment>
<feature type="transmembrane region" description="Helical" evidence="5">
    <location>
        <begin position="409"/>
        <end position="427"/>
    </location>
</feature>
<evidence type="ECO:0000256" key="3">
    <source>
        <dbReference type="ARBA" id="ARBA00022989"/>
    </source>
</evidence>
<dbReference type="InterPro" id="IPR020846">
    <property type="entry name" value="MFS_dom"/>
</dbReference>
<feature type="transmembrane region" description="Helical" evidence="5">
    <location>
        <begin position="25"/>
        <end position="47"/>
    </location>
</feature>
<dbReference type="Pfam" id="PF00083">
    <property type="entry name" value="Sugar_tr"/>
    <property type="match status" value="1"/>
</dbReference>
<dbReference type="PROSITE" id="PS50850">
    <property type="entry name" value="MFS"/>
    <property type="match status" value="1"/>
</dbReference>
<organism evidence="7 8">
    <name type="scientific">Mizuhopecten yessoensis</name>
    <name type="common">Japanese scallop</name>
    <name type="synonym">Patinopecten yessoensis</name>
    <dbReference type="NCBI Taxonomy" id="6573"/>
    <lineage>
        <taxon>Eukaryota</taxon>
        <taxon>Metazoa</taxon>
        <taxon>Spiralia</taxon>
        <taxon>Lophotrochozoa</taxon>
        <taxon>Mollusca</taxon>
        <taxon>Bivalvia</taxon>
        <taxon>Autobranchia</taxon>
        <taxon>Pteriomorphia</taxon>
        <taxon>Pectinida</taxon>
        <taxon>Pectinoidea</taxon>
        <taxon>Pectinidae</taxon>
        <taxon>Mizuhopecten</taxon>
    </lineage>
</organism>
<evidence type="ECO:0000313" key="8">
    <source>
        <dbReference type="Proteomes" id="UP000242188"/>
    </source>
</evidence>
<evidence type="ECO:0000259" key="6">
    <source>
        <dbReference type="PROSITE" id="PS50850"/>
    </source>
</evidence>
<evidence type="ECO:0000256" key="4">
    <source>
        <dbReference type="ARBA" id="ARBA00023136"/>
    </source>
</evidence>
<dbReference type="PANTHER" id="PTHR24064">
    <property type="entry name" value="SOLUTE CARRIER FAMILY 22 MEMBER"/>
    <property type="match status" value="1"/>
</dbReference>
<dbReference type="InterPro" id="IPR005829">
    <property type="entry name" value="Sugar_transporter_CS"/>
</dbReference>
<dbReference type="EMBL" id="NEDP02076703">
    <property type="protein sequence ID" value="OWF35842.1"/>
    <property type="molecule type" value="Genomic_DNA"/>
</dbReference>
<dbReference type="InterPro" id="IPR036259">
    <property type="entry name" value="MFS_trans_sf"/>
</dbReference>
<dbReference type="Proteomes" id="UP000242188">
    <property type="component" value="Unassembled WGS sequence"/>
</dbReference>
<proteinExistence type="predicted"/>
<dbReference type="Gene3D" id="1.20.1250.20">
    <property type="entry name" value="MFS general substrate transporter like domains"/>
    <property type="match status" value="1"/>
</dbReference>
<feature type="transmembrane region" description="Helical" evidence="5">
    <location>
        <begin position="377"/>
        <end position="397"/>
    </location>
</feature>
<evidence type="ECO:0000256" key="5">
    <source>
        <dbReference type="SAM" id="Phobius"/>
    </source>
</evidence>
<dbReference type="OrthoDB" id="6100430at2759"/>
<feature type="transmembrane region" description="Helical" evidence="5">
    <location>
        <begin position="177"/>
        <end position="200"/>
    </location>
</feature>
<sequence length="561" mass="63359">MLRPVDIDDVWNGLGRFGVYQFQQITLTILATLPMAFHIVSVVFIGFTPEHTCSVELSDVTDNNRINDVINVTADTCNILVQRNVNGNLVTEETGCLYGVNYTLSKTSTFVSEWDLVCERDTIGRLSQSLVLGGMFLGALAAPLADKFGRKPVHVAFNIGLLAVTFTMAFVKNITTFLVLRFFVGTFQQGMLITVVTFWLELFHTDSREDVGIVNGFMWASSVNVLTLVAFLLRDYDWRILQLALSVFSVLSLVEIFMMDESLRWLIANNKMKKCHALIEKVWTLNKRNKQILSEADQKETDMKPLSTEAVGKVILPLRSNSLTDQTTVMVEEHWSQLVTDKILRRHSLITWGLWVANNLTYYGIVMMTPSFAVGRYLGFFLGSISEMVGNFILLFLIKRFTRKTTISIFQFVGSVALLLTIITIHFDGDVVRIVEVVLFAVARGSISNSFNAIYLYTPELFPTNLRSAGLGVASAAGRLSGIIAPFCVYMMEVALWLPSLLFASLCLIFCFLIRYLPETKGRELPQKLEEIWEWYNHDNNRNTIDTNTVDHEVFITTPCQ</sequence>
<feature type="transmembrane region" description="Helical" evidence="5">
    <location>
        <begin position="239"/>
        <end position="258"/>
    </location>
</feature>
<feature type="transmembrane region" description="Helical" evidence="5">
    <location>
        <begin position="152"/>
        <end position="171"/>
    </location>
</feature>
<keyword evidence="4 5" id="KW-0472">Membrane</keyword>
<feature type="transmembrane region" description="Helical" evidence="5">
    <location>
        <begin position="212"/>
        <end position="233"/>
    </location>
</feature>
<gene>
    <name evidence="7" type="ORF">KP79_PYT23044</name>
</gene>
<reference evidence="7 8" key="1">
    <citation type="journal article" date="2017" name="Nat. Ecol. Evol.">
        <title>Scallop genome provides insights into evolution of bilaterian karyotype and development.</title>
        <authorList>
            <person name="Wang S."/>
            <person name="Zhang J."/>
            <person name="Jiao W."/>
            <person name="Li J."/>
            <person name="Xun X."/>
            <person name="Sun Y."/>
            <person name="Guo X."/>
            <person name="Huan P."/>
            <person name="Dong B."/>
            <person name="Zhang L."/>
            <person name="Hu X."/>
            <person name="Sun X."/>
            <person name="Wang J."/>
            <person name="Zhao C."/>
            <person name="Wang Y."/>
            <person name="Wang D."/>
            <person name="Huang X."/>
            <person name="Wang R."/>
            <person name="Lv J."/>
            <person name="Li Y."/>
            <person name="Zhang Z."/>
            <person name="Liu B."/>
            <person name="Lu W."/>
            <person name="Hui Y."/>
            <person name="Liang J."/>
            <person name="Zhou Z."/>
            <person name="Hou R."/>
            <person name="Li X."/>
            <person name="Liu Y."/>
            <person name="Li H."/>
            <person name="Ning X."/>
            <person name="Lin Y."/>
            <person name="Zhao L."/>
            <person name="Xing Q."/>
            <person name="Dou J."/>
            <person name="Li Y."/>
            <person name="Mao J."/>
            <person name="Guo H."/>
            <person name="Dou H."/>
            <person name="Li T."/>
            <person name="Mu C."/>
            <person name="Jiang W."/>
            <person name="Fu Q."/>
            <person name="Fu X."/>
            <person name="Miao Y."/>
            <person name="Liu J."/>
            <person name="Yu Q."/>
            <person name="Li R."/>
            <person name="Liao H."/>
            <person name="Li X."/>
            <person name="Kong Y."/>
            <person name="Jiang Z."/>
            <person name="Chourrout D."/>
            <person name="Li R."/>
            <person name="Bao Z."/>
        </authorList>
    </citation>
    <scope>NUCLEOTIDE SEQUENCE [LARGE SCALE GENOMIC DNA]</scope>
    <source>
        <strain evidence="7 8">PY_sf001</strain>
    </source>
</reference>
<protein>
    <submittedName>
        <fullName evidence="7">Solute carrier family 22 member 6-B</fullName>
    </submittedName>
</protein>
<evidence type="ECO:0000313" key="7">
    <source>
        <dbReference type="EMBL" id="OWF35842.1"/>
    </source>
</evidence>
<accession>A0A210PH82</accession>
<keyword evidence="2 5" id="KW-0812">Transmembrane</keyword>
<feature type="transmembrane region" description="Helical" evidence="5">
    <location>
        <begin position="349"/>
        <end position="365"/>
    </location>
</feature>
<evidence type="ECO:0000256" key="1">
    <source>
        <dbReference type="ARBA" id="ARBA00004141"/>
    </source>
</evidence>
<dbReference type="GO" id="GO:0016020">
    <property type="term" value="C:membrane"/>
    <property type="evidence" value="ECO:0007669"/>
    <property type="project" value="UniProtKB-SubCell"/>
</dbReference>